<dbReference type="RefSeq" id="WP_256606414.1">
    <property type="nucleotide sequence ID" value="NZ_JANIBL010000017.1"/>
</dbReference>
<keyword evidence="2" id="KW-0732">Signal</keyword>
<evidence type="ECO:0000256" key="2">
    <source>
        <dbReference type="SAM" id="SignalP"/>
    </source>
</evidence>
<reference evidence="3 4" key="1">
    <citation type="submission" date="2022-07" db="EMBL/GenBank/DDBJ databases">
        <title>Methylomonas rivi sp. nov., Methylomonas rosea sp. nov., Methylomonas aureus sp. nov. and Methylomonas subterranea sp. nov., four novel methanotrophs isolated from a freshwater creek and the deep terrestrial subsurface.</title>
        <authorList>
            <person name="Abin C."/>
            <person name="Sankaranarayanan K."/>
            <person name="Garner C."/>
            <person name="Sindelar R."/>
            <person name="Kotary K."/>
            <person name="Garner R."/>
            <person name="Barclay S."/>
            <person name="Lawson P."/>
            <person name="Krumholz L."/>
        </authorList>
    </citation>
    <scope>NUCLEOTIDE SEQUENCE [LARGE SCALE GENOMIC DNA]</scope>
    <source>
        <strain evidence="3 4">WSC-7</strain>
    </source>
</reference>
<dbReference type="EMBL" id="JANIBL010000017">
    <property type="protein sequence ID" value="MCQ8117265.1"/>
    <property type="molecule type" value="Genomic_DNA"/>
</dbReference>
<comment type="caution">
    <text evidence="3">The sequence shown here is derived from an EMBL/GenBank/DDBJ whole genome shotgun (WGS) entry which is preliminary data.</text>
</comment>
<name>A0ABT1TR69_9GAMM</name>
<feature type="transmembrane region" description="Helical" evidence="1">
    <location>
        <begin position="259"/>
        <end position="286"/>
    </location>
</feature>
<keyword evidence="1" id="KW-1133">Transmembrane helix</keyword>
<evidence type="ECO:0008006" key="5">
    <source>
        <dbReference type="Google" id="ProtNLM"/>
    </source>
</evidence>
<evidence type="ECO:0000313" key="4">
    <source>
        <dbReference type="Proteomes" id="UP001524570"/>
    </source>
</evidence>
<keyword evidence="1" id="KW-0812">Transmembrane</keyword>
<proteinExistence type="predicted"/>
<evidence type="ECO:0000313" key="3">
    <source>
        <dbReference type="EMBL" id="MCQ8117265.1"/>
    </source>
</evidence>
<feature type="chain" id="PRO_5045208672" description="Secreted protein" evidence="2">
    <location>
        <begin position="26"/>
        <end position="292"/>
    </location>
</feature>
<protein>
    <recommendedName>
        <fullName evidence="5">Secreted protein</fullName>
    </recommendedName>
</protein>
<evidence type="ECO:0000256" key="1">
    <source>
        <dbReference type="SAM" id="Phobius"/>
    </source>
</evidence>
<gene>
    <name evidence="3" type="ORF">NP589_07500</name>
</gene>
<keyword evidence="1" id="KW-0472">Membrane</keyword>
<dbReference type="Proteomes" id="UP001524570">
    <property type="component" value="Unassembled WGS sequence"/>
</dbReference>
<keyword evidence="4" id="KW-1185">Reference proteome</keyword>
<sequence>MKKKLKLVSQVLFAGLLSASGAASAISTINFNPVPSGEVDEFGDPIVTGGMPGSVAGYANVSGNCVACYHETTADGEFVMGTLSDLLGSNHVHGETNNGSSSVGYHNDSSGVYIRRADGGAFTAFSLYWDTINSENPKSGVWEILGFNTAYNTSALTGTVFGNIAAEGDALHDGDGSNYPSRVAYQTVTQSGASPRTEGTLTLNSDFNDADGINAIWIHFKGTGSSGANIAGNSGSGYLTAAEANALGASQFKVNIDDVVVGSVAAVPVPGAVWMFGSGLLGLLSFARRRAA</sequence>
<feature type="signal peptide" evidence="2">
    <location>
        <begin position="1"/>
        <end position="25"/>
    </location>
</feature>
<organism evidence="3 4">
    <name type="scientific">Methylomonas rosea</name>
    <dbReference type="NCBI Taxonomy" id="2952227"/>
    <lineage>
        <taxon>Bacteria</taxon>
        <taxon>Pseudomonadati</taxon>
        <taxon>Pseudomonadota</taxon>
        <taxon>Gammaproteobacteria</taxon>
        <taxon>Methylococcales</taxon>
        <taxon>Methylococcaceae</taxon>
        <taxon>Methylomonas</taxon>
    </lineage>
</organism>
<accession>A0ABT1TR69</accession>